<gene>
    <name evidence="2" type="ORF">DZ858_09155</name>
</gene>
<reference evidence="2 3" key="1">
    <citation type="journal article" date="2007" name="Int. J. Syst. Evol. Microbiol.">
        <title>Marixanthomonas ophiurae gen. nov., sp. nov., a marine bacterium of the family Flavobacteriaceae isolated from a deep-sea brittle star.</title>
        <authorList>
            <person name="Romanenko L.A."/>
            <person name="Uchino M."/>
            <person name="Frolova G.M."/>
            <person name="Mikhailov V.V."/>
        </authorList>
    </citation>
    <scope>NUCLEOTIDE SEQUENCE [LARGE SCALE GENOMIC DNA]</scope>
    <source>
        <strain evidence="2 3">KMM 3046</strain>
    </source>
</reference>
<dbReference type="OrthoDB" id="196738at2"/>
<organism evidence="2 3">
    <name type="scientific">Marixanthomonas ophiurae</name>
    <dbReference type="NCBI Taxonomy" id="387659"/>
    <lineage>
        <taxon>Bacteria</taxon>
        <taxon>Pseudomonadati</taxon>
        <taxon>Bacteroidota</taxon>
        <taxon>Flavobacteriia</taxon>
        <taxon>Flavobacteriales</taxon>
        <taxon>Flavobacteriaceae</taxon>
        <taxon>Marixanthomonas</taxon>
    </lineage>
</organism>
<dbReference type="InterPro" id="IPR025992">
    <property type="entry name" value="Haem-bd"/>
</dbReference>
<proteinExistence type="predicted"/>
<keyword evidence="3" id="KW-1185">Reference proteome</keyword>
<evidence type="ECO:0000259" key="1">
    <source>
        <dbReference type="SMART" id="SM01235"/>
    </source>
</evidence>
<sequence>MKIVKYILIVLLVALVIIQFIRPEKNKGGYESIAFFEKETKPSAEVALLLKENCYDCHSDQTQYPWYSEIAPFSLWLDEHIEHGKGHFNASAWDSYSIKKKDHKMEELVEMIEEGEMPLDSYTWIHGDLTEQEQKLILQWAGLVRLQYKNQLQVSSK</sequence>
<evidence type="ECO:0000313" key="2">
    <source>
        <dbReference type="EMBL" id="RFN60191.1"/>
    </source>
</evidence>
<name>A0A3E1QDF7_9FLAO</name>
<dbReference type="EMBL" id="QVID01000001">
    <property type="protein sequence ID" value="RFN60191.1"/>
    <property type="molecule type" value="Genomic_DNA"/>
</dbReference>
<comment type="caution">
    <text evidence="2">The sequence shown here is derived from an EMBL/GenBank/DDBJ whole genome shotgun (WGS) entry which is preliminary data.</text>
</comment>
<dbReference type="Proteomes" id="UP000261082">
    <property type="component" value="Unassembled WGS sequence"/>
</dbReference>
<feature type="domain" description="Haem-binding" evidence="1">
    <location>
        <begin position="12"/>
        <end position="145"/>
    </location>
</feature>
<dbReference type="Pfam" id="PF14376">
    <property type="entry name" value="Haem_bd"/>
    <property type="match status" value="1"/>
</dbReference>
<dbReference type="RefSeq" id="WP_117159250.1">
    <property type="nucleotide sequence ID" value="NZ_QVID01000001.1"/>
</dbReference>
<accession>A0A3E1QDF7</accession>
<dbReference type="AlphaFoldDB" id="A0A3E1QDF7"/>
<protein>
    <submittedName>
        <fullName evidence="2">Cytochrome C</fullName>
    </submittedName>
</protein>
<evidence type="ECO:0000313" key="3">
    <source>
        <dbReference type="Proteomes" id="UP000261082"/>
    </source>
</evidence>
<dbReference type="SMART" id="SM01235">
    <property type="entry name" value="Haem_bd"/>
    <property type="match status" value="1"/>
</dbReference>